<dbReference type="SMART" id="SM00409">
    <property type="entry name" value="IG"/>
    <property type="match status" value="2"/>
</dbReference>
<dbReference type="CDD" id="cd00096">
    <property type="entry name" value="Ig"/>
    <property type="match status" value="1"/>
</dbReference>
<comment type="caution">
    <text evidence="7">The sequence shown here is derived from an EMBL/GenBank/DDBJ whole genome shotgun (WGS) entry which is preliminary data.</text>
</comment>
<dbReference type="InterPro" id="IPR003598">
    <property type="entry name" value="Ig_sub2"/>
</dbReference>
<dbReference type="EMBL" id="JBHFQA010000015">
    <property type="protein sequence ID" value="KAL2086717.1"/>
    <property type="molecule type" value="Genomic_DNA"/>
</dbReference>
<dbReference type="InterPro" id="IPR056386">
    <property type="entry name" value="Ig_CD22"/>
</dbReference>
<evidence type="ECO:0000259" key="6">
    <source>
        <dbReference type="PROSITE" id="PS50835"/>
    </source>
</evidence>
<accession>A0ABD1JHU4</accession>
<comment type="function">
    <text evidence="3">Most highly expressed siglec (sialic acid-binding immunoglobulin-like lectin) on B-cells that plays a role in various aspects of B-cell biology including differentiation, antigen presentation, and trafficking to bone marrow. Binds to alpha 2,6-linked sialic acid residues of surface molecules such as CD22 itself, CD45 and IgM in a cis configuration. Can also bind to ligands on other cells as an adhesion molecule in a trans configuration. Acts as an inhibitory coreceptor on the surface of B-cells and inhibits B-cell receptor induced signaling, characterized by inhibition of the calcium mobilization and cellular activation. Mechanistically, the immunoreceptor tyrosine-based inhibitory motif domain is phosphorylated by the Src kinase LYN, which in turn leads to the recruitment of the protein tyrosine phosphatase 1/PTPN6, leading to the negative regulation of BCR signaling. If this negative signaling from is of sufficient strength, apoptosis of the B-cell can be induced.</text>
</comment>
<proteinExistence type="predicted"/>
<dbReference type="AlphaFoldDB" id="A0ABD1JHU4"/>
<evidence type="ECO:0000256" key="2">
    <source>
        <dbReference type="ARBA" id="ARBA00041781"/>
    </source>
</evidence>
<dbReference type="InterPro" id="IPR007110">
    <property type="entry name" value="Ig-like_dom"/>
</dbReference>
<dbReference type="InterPro" id="IPR036179">
    <property type="entry name" value="Ig-like_dom_sf"/>
</dbReference>
<dbReference type="Gene3D" id="2.60.40.10">
    <property type="entry name" value="Immunoglobulins"/>
    <property type="match status" value="4"/>
</dbReference>
<evidence type="ECO:0000256" key="1">
    <source>
        <dbReference type="ARBA" id="ARBA00040106"/>
    </source>
</evidence>
<dbReference type="PROSITE" id="PS50835">
    <property type="entry name" value="IG_LIKE"/>
    <property type="match status" value="4"/>
</dbReference>
<feature type="domain" description="Ig-like" evidence="6">
    <location>
        <begin position="282"/>
        <end position="315"/>
    </location>
</feature>
<reference evidence="7 8" key="1">
    <citation type="submission" date="2024-09" db="EMBL/GenBank/DDBJ databases">
        <title>A chromosome-level genome assembly of Gray's grenadier anchovy, Coilia grayii.</title>
        <authorList>
            <person name="Fu Z."/>
        </authorList>
    </citation>
    <scope>NUCLEOTIDE SEQUENCE [LARGE SCALE GENOMIC DNA]</scope>
    <source>
        <strain evidence="7">G4</strain>
        <tissue evidence="7">Muscle</tissue>
    </source>
</reference>
<feature type="domain" description="Ig-like" evidence="6">
    <location>
        <begin position="47"/>
        <end position="129"/>
    </location>
</feature>
<evidence type="ECO:0000256" key="3">
    <source>
        <dbReference type="ARBA" id="ARBA00045430"/>
    </source>
</evidence>
<dbReference type="SUPFAM" id="SSF48726">
    <property type="entry name" value="Immunoglobulin"/>
    <property type="match status" value="4"/>
</dbReference>
<evidence type="ECO:0000313" key="7">
    <source>
        <dbReference type="EMBL" id="KAL2086717.1"/>
    </source>
</evidence>
<feature type="domain" description="Ig-like" evidence="6">
    <location>
        <begin position="193"/>
        <end position="273"/>
    </location>
</feature>
<gene>
    <name evidence="7" type="ORF">ACEWY4_017776</name>
</gene>
<organism evidence="7 8">
    <name type="scientific">Coilia grayii</name>
    <name type="common">Gray's grenadier anchovy</name>
    <dbReference type="NCBI Taxonomy" id="363190"/>
    <lineage>
        <taxon>Eukaryota</taxon>
        <taxon>Metazoa</taxon>
        <taxon>Chordata</taxon>
        <taxon>Craniata</taxon>
        <taxon>Vertebrata</taxon>
        <taxon>Euteleostomi</taxon>
        <taxon>Actinopterygii</taxon>
        <taxon>Neopterygii</taxon>
        <taxon>Teleostei</taxon>
        <taxon>Clupei</taxon>
        <taxon>Clupeiformes</taxon>
        <taxon>Clupeoidei</taxon>
        <taxon>Engraulidae</taxon>
        <taxon>Coilinae</taxon>
        <taxon>Coilia</taxon>
    </lineage>
</organism>
<keyword evidence="8" id="KW-1185">Reference proteome</keyword>
<comment type="subunit">
    <text evidence="4">Predominantly monomer of isoform CD22-beta. Also found as heterodimer of isoform CD22-beta and a shorter isoform. Interacts with PTPN6/SHP-1, LYN, SYK, PIK3R1/PIK3R2 and PLCG1 upon phosphorylation. Interacts with GRB2, INPP5D and SHC1 upon phosphorylation. May form a complex with INPP5D/SHIP, GRB2 and SHC1.</text>
</comment>
<name>A0ABD1JHU4_9TELE</name>
<protein>
    <recommendedName>
        <fullName evidence="1">B-cell receptor CD22</fullName>
    </recommendedName>
    <alternativeName>
        <fullName evidence="2">Sialic acid-binding Ig-like lectin 2</fullName>
    </alternativeName>
</protein>
<dbReference type="Pfam" id="PF24518">
    <property type="entry name" value="Ig_CD22"/>
    <property type="match status" value="1"/>
</dbReference>
<dbReference type="Proteomes" id="UP001591681">
    <property type="component" value="Unassembled WGS sequence"/>
</dbReference>
<dbReference type="InterPro" id="IPR013783">
    <property type="entry name" value="Ig-like_fold"/>
</dbReference>
<feature type="region of interest" description="Disordered" evidence="5">
    <location>
        <begin position="376"/>
        <end position="397"/>
    </location>
</feature>
<dbReference type="PANTHER" id="PTHR46013">
    <property type="entry name" value="VASCULAR CELL ADHESION MOLECULE 1"/>
    <property type="match status" value="1"/>
</dbReference>
<dbReference type="InterPro" id="IPR003599">
    <property type="entry name" value="Ig_sub"/>
</dbReference>
<dbReference type="PANTHER" id="PTHR46013:SF4">
    <property type="entry name" value="B-CELL RECEPTOR CD22-RELATED"/>
    <property type="match status" value="1"/>
</dbReference>
<dbReference type="SMART" id="SM00408">
    <property type="entry name" value="IGc2"/>
    <property type="match status" value="2"/>
</dbReference>
<evidence type="ECO:0000256" key="5">
    <source>
        <dbReference type="SAM" id="MobiDB-lite"/>
    </source>
</evidence>
<sequence length="430" mass="46782">MEDLSKKGEYANRVKYLGKKDSDCALRIEDLRESDSGEYRFRFLTNPGALQVEMSPTAVTEGQSVTLTCRPTCDTGAEPTFVWYKNSEPVANQPPTTMTINTVKNTDSGSYSCAVKGHENHPSPAVALNVHYSPKNTSASFSPPGDIVEGDSVTLTCSSDANPPVHTYTWYKNRGVTTVGSGQNHIINNINCPRNTSASISPPGNIVEGDSVTLTCSSDANPPVHNYTWYKVNSSETTLGSGQNHSISNISSGDTGQYYCRVENSVGYSDSVVLYVNVFYSPKKTLCSKFSDGHSATLTCDSDANPPVHTYTWYKKTGADSMMGSCLYLCVNPKQADSSPIYDDIATVPMTSDLKQRMVSGDEDDVQYASVQFKAKNKDKAPDSTAPQPHVQEKGEDVEYASVNICRPSSAVNQSEDDSVIYSTVKKRQN</sequence>
<feature type="domain" description="Ig-like" evidence="6">
    <location>
        <begin position="134"/>
        <end position="173"/>
    </location>
</feature>
<dbReference type="Pfam" id="PF13895">
    <property type="entry name" value="Ig_2"/>
    <property type="match status" value="3"/>
</dbReference>
<evidence type="ECO:0000256" key="4">
    <source>
        <dbReference type="ARBA" id="ARBA00046458"/>
    </source>
</evidence>
<evidence type="ECO:0000313" key="8">
    <source>
        <dbReference type="Proteomes" id="UP001591681"/>
    </source>
</evidence>